<dbReference type="InterPro" id="IPR004013">
    <property type="entry name" value="PHP_dom"/>
</dbReference>
<reference evidence="2 3" key="2">
    <citation type="journal article" date="2011" name="J. Bacteriol.">
        <title>Genome Sequence of Kosmotoga olearia Strain TBF 19.5.1, a Thermophilic Bacterium with a Wide Growth Temperature Range, Isolated from the Troll B Oil Platform in the North Sea.</title>
        <authorList>
            <person name="Swithers K.S."/>
            <person name="Dipippo J.L."/>
            <person name="Bruce D.C."/>
            <person name="Detter C."/>
            <person name="Tapia R."/>
            <person name="Han S."/>
            <person name="Goodwin L.A."/>
            <person name="Han J."/>
            <person name="Woyke T."/>
            <person name="Pitluck S."/>
            <person name="Pennacchio L."/>
            <person name="Nolan M."/>
            <person name="Mikhailova N."/>
            <person name="Land M.L."/>
            <person name="Nesbo C.L."/>
            <person name="Gogarten J.P."/>
            <person name="Noll K.M."/>
        </authorList>
    </citation>
    <scope>NUCLEOTIDE SEQUENCE [LARGE SCALE GENOMIC DNA]</scope>
    <source>
        <strain evidence="3">ATCC BAA-1733 / DSM 21960 / TBF 19.5.1</strain>
    </source>
</reference>
<dbReference type="PANTHER" id="PTHR42924">
    <property type="entry name" value="EXONUCLEASE"/>
    <property type="match status" value="1"/>
</dbReference>
<dbReference type="OrthoDB" id="9804333at2"/>
<dbReference type="SMART" id="SM00481">
    <property type="entry name" value="POLIIIAc"/>
    <property type="match status" value="1"/>
</dbReference>
<feature type="domain" description="Polymerase/histidinol phosphatase N-terminal" evidence="1">
    <location>
        <begin position="3"/>
        <end position="66"/>
    </location>
</feature>
<dbReference type="PANTHER" id="PTHR42924:SF3">
    <property type="entry name" value="POLYMERASE_HISTIDINOL PHOSPHATASE N-TERMINAL DOMAIN-CONTAINING PROTEIN"/>
    <property type="match status" value="1"/>
</dbReference>
<evidence type="ECO:0000259" key="1">
    <source>
        <dbReference type="SMART" id="SM00481"/>
    </source>
</evidence>
<dbReference type="SUPFAM" id="SSF89550">
    <property type="entry name" value="PHP domain-like"/>
    <property type="match status" value="1"/>
</dbReference>
<accession>C5CIN4</accession>
<dbReference type="InterPro" id="IPR052018">
    <property type="entry name" value="PHP_domain"/>
</dbReference>
<proteinExistence type="predicted"/>
<keyword evidence="3" id="KW-1185">Reference proteome</keyword>
<dbReference type="InterPro" id="IPR016195">
    <property type="entry name" value="Pol/histidinol_Pase-like"/>
</dbReference>
<evidence type="ECO:0000313" key="2">
    <source>
        <dbReference type="EMBL" id="ACR80817.1"/>
    </source>
</evidence>
<dbReference type="Proteomes" id="UP000002382">
    <property type="component" value="Chromosome"/>
</dbReference>
<dbReference type="InterPro" id="IPR003141">
    <property type="entry name" value="Pol/His_phosphatase_N"/>
</dbReference>
<dbReference type="AlphaFoldDB" id="C5CIN4"/>
<dbReference type="KEGG" id="kol:Kole_2140"/>
<reference evidence="2 3" key="1">
    <citation type="submission" date="2009-06" db="EMBL/GenBank/DDBJ databases">
        <title>Complete sequence of Thermotogales bacterium TBF 19.5.1.</title>
        <authorList>
            <consortium name="US DOE Joint Genome Institute"/>
            <person name="Lucas S."/>
            <person name="Copeland A."/>
            <person name="Lapidus A."/>
            <person name="Glavina del Rio T."/>
            <person name="Tice H."/>
            <person name="Bruce D."/>
            <person name="Goodwin L."/>
            <person name="Pitluck S."/>
            <person name="Chertkov O."/>
            <person name="Brettin T."/>
            <person name="Detter J.C."/>
            <person name="Han C."/>
            <person name="Schmutz J."/>
            <person name="Larimer F."/>
            <person name="Land M."/>
            <person name="Hauser L."/>
            <person name="Kyrpides N."/>
            <person name="Ovchinnikova G."/>
            <person name="Noll K."/>
        </authorList>
    </citation>
    <scope>NUCLEOTIDE SEQUENCE [LARGE SCALE GENOMIC DNA]</scope>
    <source>
        <strain evidence="3">ATCC BAA-1733 / DSM 21960 / TBF 19.5.1</strain>
    </source>
</reference>
<dbReference type="HOGENOM" id="CLU_067347_1_0_0"/>
<dbReference type="GO" id="GO:0035312">
    <property type="term" value="F:5'-3' DNA exonuclease activity"/>
    <property type="evidence" value="ECO:0007669"/>
    <property type="project" value="TreeGrafter"/>
</dbReference>
<organism evidence="2 3">
    <name type="scientific">Kosmotoga olearia (strain ATCC BAA-1733 / DSM 21960 / TBF 19.5.1)</name>
    <dbReference type="NCBI Taxonomy" id="521045"/>
    <lineage>
        <taxon>Bacteria</taxon>
        <taxon>Thermotogati</taxon>
        <taxon>Thermotogota</taxon>
        <taxon>Thermotogae</taxon>
        <taxon>Kosmotogales</taxon>
        <taxon>Kosmotogaceae</taxon>
        <taxon>Kosmotoga</taxon>
    </lineage>
</organism>
<dbReference type="RefSeq" id="WP_015869458.1">
    <property type="nucleotide sequence ID" value="NC_012785.1"/>
</dbReference>
<name>C5CIN4_KOSOT</name>
<dbReference type="CDD" id="cd07438">
    <property type="entry name" value="PHP_HisPPase_AMP"/>
    <property type="match status" value="1"/>
</dbReference>
<dbReference type="Pfam" id="PF02811">
    <property type="entry name" value="PHP"/>
    <property type="match status" value="1"/>
</dbReference>
<sequence>MLIDLHVHSTASDGTCTPEELLEEAADKGIEVLAITDHDTINGVKELPNVFKDVIVIKGVEISAEFNGVLHILGYGVDPNNERIDQTLTELQDYRLKRNLIMIEKMKSHGFDITLEELKEVGNDDLIGRPHFASLMIKKGYVDSYDEAFEKYLKKGALFYVDKKRLSPKESIEMILEADGIPVIAHPYQTGLPDEEFEGLIKELKGHGLAGIEVFYPYHTDEKIEFYLNIAKKYELVVTAGSDYHGYNELKLNGETDVPFELGMYVPYRFVSDFLCRVL</sequence>
<dbReference type="STRING" id="521045.Kole_2140"/>
<dbReference type="Gene3D" id="3.20.20.140">
    <property type="entry name" value="Metal-dependent hydrolases"/>
    <property type="match status" value="1"/>
</dbReference>
<dbReference type="GO" id="GO:0004534">
    <property type="term" value="F:5'-3' RNA exonuclease activity"/>
    <property type="evidence" value="ECO:0007669"/>
    <property type="project" value="TreeGrafter"/>
</dbReference>
<dbReference type="EMBL" id="CP001634">
    <property type="protein sequence ID" value="ACR80817.1"/>
    <property type="molecule type" value="Genomic_DNA"/>
</dbReference>
<gene>
    <name evidence="2" type="ordered locus">Kole_2140</name>
</gene>
<protein>
    <submittedName>
        <fullName evidence="2">PHP domain protein</fullName>
    </submittedName>
</protein>
<dbReference type="Gene3D" id="1.10.150.650">
    <property type="match status" value="1"/>
</dbReference>
<dbReference type="eggNOG" id="COG0613">
    <property type="taxonomic scope" value="Bacteria"/>
</dbReference>
<evidence type="ECO:0000313" key="3">
    <source>
        <dbReference type="Proteomes" id="UP000002382"/>
    </source>
</evidence>